<name>A0A1B6J9B6_9HEMI</name>
<proteinExistence type="predicted"/>
<evidence type="ECO:0000313" key="4">
    <source>
        <dbReference type="EMBL" id="JAS95770.1"/>
    </source>
</evidence>
<dbReference type="EMBL" id="GECU01011936">
    <property type="protein sequence ID" value="JAS95770.1"/>
    <property type="molecule type" value="Transcribed_RNA"/>
</dbReference>
<evidence type="ECO:0000256" key="3">
    <source>
        <dbReference type="SAM" id="SignalP"/>
    </source>
</evidence>
<feature type="region of interest" description="Disordered" evidence="1">
    <location>
        <begin position="231"/>
        <end position="256"/>
    </location>
</feature>
<reference evidence="4" key="1">
    <citation type="submission" date="2015-11" db="EMBL/GenBank/DDBJ databases">
        <title>De novo transcriptome assembly of four potential Pierce s Disease insect vectors from Arizona vineyards.</title>
        <authorList>
            <person name="Tassone E.E."/>
        </authorList>
    </citation>
    <scope>NUCLEOTIDE SEQUENCE</scope>
</reference>
<dbReference type="SUPFAM" id="SSF57184">
    <property type="entry name" value="Growth factor receptor domain"/>
    <property type="match status" value="1"/>
</dbReference>
<protein>
    <recommendedName>
        <fullName evidence="5">EGF-like domain-containing protein</fullName>
    </recommendedName>
</protein>
<organism evidence="4">
    <name type="scientific">Homalodisca liturata</name>
    <dbReference type="NCBI Taxonomy" id="320908"/>
    <lineage>
        <taxon>Eukaryota</taxon>
        <taxon>Metazoa</taxon>
        <taxon>Ecdysozoa</taxon>
        <taxon>Arthropoda</taxon>
        <taxon>Hexapoda</taxon>
        <taxon>Insecta</taxon>
        <taxon>Pterygota</taxon>
        <taxon>Neoptera</taxon>
        <taxon>Paraneoptera</taxon>
        <taxon>Hemiptera</taxon>
        <taxon>Auchenorrhyncha</taxon>
        <taxon>Membracoidea</taxon>
        <taxon>Cicadellidae</taxon>
        <taxon>Cicadellinae</taxon>
        <taxon>Proconiini</taxon>
        <taxon>Homalodisca</taxon>
    </lineage>
</organism>
<sequence length="316" mass="35242">MLYFSAYAYTVFYYLTSVLVPSVSSQQSCSSQSSCQEHSQCMFSDNGAKGTCVCDDFYYPKNSPINNTCVECPGIGESCKKAQCCNEDCLVCYNDVCMYIYNDFCLGISDSERERFQRVAQCILAVALILTASILIILFWKACTKRSVMRRRMRHMSIDSYVSLNSIQRMVLLQLQDRPPPYSREYNHPRKFVNEITDPPPSYIEAVGDPNQAEGVSPVFIIGEYPISPTPIQDSASSPQENSLPSSTSSSSLQSTALLPVTTSNENSTSQMHIASNALNTPASSLHDVASYPSQNRLERCYNSNSLLTQNTELYM</sequence>
<feature type="transmembrane region" description="Helical" evidence="2">
    <location>
        <begin position="123"/>
        <end position="143"/>
    </location>
</feature>
<evidence type="ECO:0008006" key="5">
    <source>
        <dbReference type="Google" id="ProtNLM"/>
    </source>
</evidence>
<keyword evidence="3" id="KW-0732">Signal</keyword>
<keyword evidence="2" id="KW-0812">Transmembrane</keyword>
<evidence type="ECO:0000256" key="2">
    <source>
        <dbReference type="SAM" id="Phobius"/>
    </source>
</evidence>
<keyword evidence="2" id="KW-1133">Transmembrane helix</keyword>
<dbReference type="InterPro" id="IPR009030">
    <property type="entry name" value="Growth_fac_rcpt_cys_sf"/>
</dbReference>
<accession>A0A1B6J9B6</accession>
<dbReference type="AlphaFoldDB" id="A0A1B6J9B6"/>
<feature type="compositionally biased region" description="Low complexity" evidence="1">
    <location>
        <begin position="235"/>
        <end position="256"/>
    </location>
</feature>
<evidence type="ECO:0000256" key="1">
    <source>
        <dbReference type="SAM" id="MobiDB-lite"/>
    </source>
</evidence>
<gene>
    <name evidence="4" type="ORF">g.12874</name>
</gene>
<keyword evidence="2" id="KW-0472">Membrane</keyword>
<feature type="chain" id="PRO_5008585697" description="EGF-like domain-containing protein" evidence="3">
    <location>
        <begin position="26"/>
        <end position="316"/>
    </location>
</feature>
<feature type="signal peptide" evidence="3">
    <location>
        <begin position="1"/>
        <end position="25"/>
    </location>
</feature>